<gene>
    <name evidence="1" type="ORF">KFZ73_27805</name>
</gene>
<evidence type="ECO:0000313" key="2">
    <source>
        <dbReference type="Proteomes" id="UP000676853"/>
    </source>
</evidence>
<evidence type="ECO:0008006" key="3">
    <source>
        <dbReference type="Google" id="ProtNLM"/>
    </source>
</evidence>
<sequence length="86" mass="9241">GKPVGRIGINGRRLMGAGFVPEERHGHAAVPGMSLSDNLLLARARYDRKAFLTGGFLRIVRGSAIRAAARRISETMDVRKSGADPL</sequence>
<feature type="non-terminal residue" evidence="1">
    <location>
        <position position="86"/>
    </location>
</feature>
<dbReference type="EMBL" id="JAGXOE010000793">
    <property type="protein sequence ID" value="MBS4105027.1"/>
    <property type="molecule type" value="Genomic_DNA"/>
</dbReference>
<organism evidence="1 2">
    <name type="scientific">Tsukamurella paurometabola</name>
    <name type="common">Corynebacterium paurometabolum</name>
    <dbReference type="NCBI Taxonomy" id="2061"/>
    <lineage>
        <taxon>Bacteria</taxon>
        <taxon>Bacillati</taxon>
        <taxon>Actinomycetota</taxon>
        <taxon>Actinomycetes</taxon>
        <taxon>Mycobacteriales</taxon>
        <taxon>Tsukamurellaceae</taxon>
        <taxon>Tsukamurella</taxon>
    </lineage>
</organism>
<reference evidence="1 2" key="1">
    <citation type="submission" date="2021-04" db="EMBL/GenBank/DDBJ databases">
        <title>Whole genome sequence analysis of a thiophenic sulfur metabolizing bacteria.</title>
        <authorList>
            <person name="Akhtar N."/>
            <person name="Akram J."/>
            <person name="Aslam A."/>
        </authorList>
    </citation>
    <scope>NUCLEOTIDE SEQUENCE [LARGE SCALE GENOMIC DNA]</scope>
    <source>
        <strain evidence="1 2">3OW</strain>
    </source>
</reference>
<proteinExistence type="predicted"/>
<protein>
    <recommendedName>
        <fullName evidence="3">ABC transporter ATP-binding protein</fullName>
    </recommendedName>
</protein>
<comment type="caution">
    <text evidence="1">The sequence shown here is derived from an EMBL/GenBank/DDBJ whole genome shotgun (WGS) entry which is preliminary data.</text>
</comment>
<evidence type="ECO:0000313" key="1">
    <source>
        <dbReference type="EMBL" id="MBS4105027.1"/>
    </source>
</evidence>
<name>A0ABS5NMB5_TSUPA</name>
<accession>A0ABS5NMB5</accession>
<feature type="non-terminal residue" evidence="1">
    <location>
        <position position="1"/>
    </location>
</feature>
<dbReference type="Proteomes" id="UP000676853">
    <property type="component" value="Unassembled WGS sequence"/>
</dbReference>
<keyword evidence="2" id="KW-1185">Reference proteome</keyword>